<dbReference type="Gene3D" id="3.60.10.10">
    <property type="entry name" value="Endonuclease/exonuclease/phosphatase"/>
    <property type="match status" value="1"/>
</dbReference>
<name>A0A026VWX2_OOCBI</name>
<evidence type="ECO:0000313" key="2">
    <source>
        <dbReference type="Proteomes" id="UP000053097"/>
    </source>
</evidence>
<reference evidence="1 2" key="1">
    <citation type="journal article" date="2014" name="Curr. Biol.">
        <title>The genome of the clonal raider ant Cerapachys biroi.</title>
        <authorList>
            <person name="Oxley P.R."/>
            <person name="Ji L."/>
            <person name="Fetter-Pruneda I."/>
            <person name="McKenzie S.K."/>
            <person name="Li C."/>
            <person name="Hu H."/>
            <person name="Zhang G."/>
            <person name="Kronauer D.J."/>
        </authorList>
    </citation>
    <scope>NUCLEOTIDE SEQUENCE [LARGE SCALE GENOMIC DNA]</scope>
</reference>
<dbReference type="Proteomes" id="UP000053097">
    <property type="component" value="Unassembled WGS sequence"/>
</dbReference>
<dbReference type="InterPro" id="IPR036691">
    <property type="entry name" value="Endo/exonu/phosph_ase_sf"/>
</dbReference>
<gene>
    <name evidence="1" type="ORF">X777_14457</name>
</gene>
<dbReference type="AlphaFoldDB" id="A0A026VWX2"/>
<sequence>MGGKGCTVIDYILGDREIRESIIEMRVADRIDSDHHPVEVRIKGEKSRKREKRGDKKKYKLLCESKKKEMNDRWEREAENVRREGEVWEIINRDRRRKKRFNEGIEMEEWKEHF</sequence>
<organism evidence="1 2">
    <name type="scientific">Ooceraea biroi</name>
    <name type="common">Clonal raider ant</name>
    <name type="synonym">Cerapachys biroi</name>
    <dbReference type="NCBI Taxonomy" id="2015173"/>
    <lineage>
        <taxon>Eukaryota</taxon>
        <taxon>Metazoa</taxon>
        <taxon>Ecdysozoa</taxon>
        <taxon>Arthropoda</taxon>
        <taxon>Hexapoda</taxon>
        <taxon>Insecta</taxon>
        <taxon>Pterygota</taxon>
        <taxon>Neoptera</taxon>
        <taxon>Endopterygota</taxon>
        <taxon>Hymenoptera</taxon>
        <taxon>Apocrita</taxon>
        <taxon>Aculeata</taxon>
        <taxon>Formicoidea</taxon>
        <taxon>Formicidae</taxon>
        <taxon>Dorylinae</taxon>
        <taxon>Ooceraea</taxon>
    </lineage>
</organism>
<proteinExistence type="predicted"/>
<keyword evidence="2" id="KW-1185">Reference proteome</keyword>
<dbReference type="EMBL" id="KK107712">
    <property type="protein sequence ID" value="EZA48016.1"/>
    <property type="molecule type" value="Genomic_DNA"/>
</dbReference>
<evidence type="ECO:0008006" key="3">
    <source>
        <dbReference type="Google" id="ProtNLM"/>
    </source>
</evidence>
<protein>
    <recommendedName>
        <fullName evidence="3">Endonuclease/exonuclease/phosphatase domain-containing protein</fullName>
    </recommendedName>
</protein>
<accession>A0A026VWX2</accession>
<evidence type="ECO:0000313" key="1">
    <source>
        <dbReference type="EMBL" id="EZA48016.1"/>
    </source>
</evidence>